<reference evidence="3" key="2">
    <citation type="journal article" date="2019" name="Gigascience">
        <title>High-quality Schistosoma haematobium genome achieved by single-molecule and long-range sequencing.</title>
        <authorList>
            <person name="Stroehlein A.J."/>
            <person name="Korhonen P.K."/>
            <person name="Chong T.M."/>
            <person name="Lim Y.L."/>
            <person name="Chan K.G."/>
            <person name="Webster B."/>
            <person name="Rollinson D."/>
            <person name="Brindley P.J."/>
            <person name="Gasser R.B."/>
            <person name="Young N.D."/>
        </authorList>
    </citation>
    <scope>NUCLEOTIDE SEQUENCE</scope>
</reference>
<keyword evidence="1" id="KW-0812">Transmembrane</keyword>
<gene>
    <name evidence="3" type="ORF">MS3_00010000</name>
</gene>
<sequence>MMRFNSPYNLFIRISMMLNLFSVFCNCDEICKQPEWNNFTKVIFVNESYRYSHNYHYSQTISLNQPYPIVNGSFKIFKEDKIVEPQFPLKFFESEFTEFKTWYRGVLSIFENKKPIGQISNVLESYGSRYLLNEKGLIAVKWSPEGKDKENTPIVTNLLYPNGKISIYYENILLELSENKSVLGIRRIFQCETGPIDHRISVPVEWIQNGTLVEYEVIGTICPKHNSSEACQQATTPNVKCIWCEKWNTCIDSNHQNHHFFKVNDCHYKGPDVNDLTTSTPINHKETTLRNTTFEITEESRQNKSLWYLYIVIPSVVFVFAACISCVIWRWLHIRRRSSE</sequence>
<dbReference type="GeneID" id="24596836"/>
<proteinExistence type="predicted"/>
<evidence type="ECO:0000256" key="1">
    <source>
        <dbReference type="SAM" id="Phobius"/>
    </source>
</evidence>
<evidence type="ECO:0000256" key="2">
    <source>
        <dbReference type="SAM" id="SignalP"/>
    </source>
</evidence>
<dbReference type="CTD" id="24596836"/>
<dbReference type="Proteomes" id="UP000471633">
    <property type="component" value="Unassembled WGS sequence"/>
</dbReference>
<dbReference type="AlphaFoldDB" id="A0A922S4I1"/>
<keyword evidence="2" id="KW-0732">Signal</keyword>
<name>A0A922S4I1_SCHHA</name>
<evidence type="ECO:0008006" key="5">
    <source>
        <dbReference type="Google" id="ProtNLM"/>
    </source>
</evidence>
<reference evidence="3" key="1">
    <citation type="journal article" date="2012" name="Nat. Genet.">
        <title>Whole-genome sequence of Schistosoma haematobium.</title>
        <authorList>
            <person name="Young N.D."/>
            <person name="Jex A.R."/>
            <person name="Li B."/>
            <person name="Liu S."/>
            <person name="Yang L."/>
            <person name="Xiong Z."/>
            <person name="Li Y."/>
            <person name="Cantacessi C."/>
            <person name="Hall R.S."/>
            <person name="Xu X."/>
            <person name="Chen F."/>
            <person name="Wu X."/>
            <person name="Zerlotini A."/>
            <person name="Oliveira G."/>
            <person name="Hofmann A."/>
            <person name="Zhang G."/>
            <person name="Fang X."/>
            <person name="Kang Y."/>
            <person name="Campbell B.E."/>
            <person name="Loukas A."/>
            <person name="Ranganathan S."/>
            <person name="Rollinson D."/>
            <person name="Rinaldi G."/>
            <person name="Brindley P.J."/>
            <person name="Yang H."/>
            <person name="Wang J."/>
            <person name="Wang J."/>
            <person name="Gasser R.B."/>
        </authorList>
    </citation>
    <scope>NUCLEOTIDE SEQUENCE</scope>
</reference>
<evidence type="ECO:0000313" key="3">
    <source>
        <dbReference type="EMBL" id="KAH9593552.1"/>
    </source>
</evidence>
<feature type="signal peptide" evidence="2">
    <location>
        <begin position="1"/>
        <end position="27"/>
    </location>
</feature>
<keyword evidence="4" id="KW-1185">Reference proteome</keyword>
<dbReference type="EMBL" id="AMPZ03000001">
    <property type="protein sequence ID" value="KAH9593552.1"/>
    <property type="molecule type" value="Genomic_DNA"/>
</dbReference>
<feature type="chain" id="PRO_5037681006" description="Egg protein CP391S-like protein" evidence="2">
    <location>
        <begin position="28"/>
        <end position="340"/>
    </location>
</feature>
<organism evidence="3 4">
    <name type="scientific">Schistosoma haematobium</name>
    <name type="common">Blood fluke</name>
    <dbReference type="NCBI Taxonomy" id="6185"/>
    <lineage>
        <taxon>Eukaryota</taxon>
        <taxon>Metazoa</taxon>
        <taxon>Spiralia</taxon>
        <taxon>Lophotrochozoa</taxon>
        <taxon>Platyhelminthes</taxon>
        <taxon>Trematoda</taxon>
        <taxon>Digenea</taxon>
        <taxon>Strigeidida</taxon>
        <taxon>Schistosomatoidea</taxon>
        <taxon>Schistosomatidae</taxon>
        <taxon>Schistosoma</taxon>
    </lineage>
</organism>
<evidence type="ECO:0000313" key="4">
    <source>
        <dbReference type="Proteomes" id="UP000471633"/>
    </source>
</evidence>
<comment type="caution">
    <text evidence="3">The sequence shown here is derived from an EMBL/GenBank/DDBJ whole genome shotgun (WGS) entry which is preliminary data.</text>
</comment>
<dbReference type="KEGG" id="shx:MS3_00010000"/>
<reference evidence="3" key="4">
    <citation type="journal article" date="2022" name="PLoS Pathog.">
        <title>Chromosome-level genome of Schistosoma haematobium underpins genome-wide explorations of molecular variation.</title>
        <authorList>
            <person name="Stroehlein A.J."/>
            <person name="Korhonen P.K."/>
            <person name="Lee V.V."/>
            <person name="Ralph S.A."/>
            <person name="Mentink-Kane M."/>
            <person name="You H."/>
            <person name="McManus D.P."/>
            <person name="Tchuente L.T."/>
            <person name="Stothard J.R."/>
            <person name="Kaur P."/>
            <person name="Dudchenko O."/>
            <person name="Aiden E.L."/>
            <person name="Yang B."/>
            <person name="Yang H."/>
            <person name="Emery A.M."/>
            <person name="Webster B.L."/>
            <person name="Brindley P.J."/>
            <person name="Rollinson D."/>
            <person name="Chang B.C.H."/>
            <person name="Gasser R.B."/>
            <person name="Young N.D."/>
        </authorList>
    </citation>
    <scope>NUCLEOTIDE SEQUENCE</scope>
</reference>
<dbReference type="RefSeq" id="XP_012800930.3">
    <property type="nucleotide sequence ID" value="XM_012945476.3"/>
</dbReference>
<keyword evidence="1" id="KW-1133">Transmembrane helix</keyword>
<reference evidence="3" key="3">
    <citation type="submission" date="2021-06" db="EMBL/GenBank/DDBJ databases">
        <title>Chromosome-level genome assembly for S. haematobium.</title>
        <authorList>
            <person name="Stroehlein A.J."/>
        </authorList>
    </citation>
    <scope>NUCLEOTIDE SEQUENCE</scope>
</reference>
<feature type="transmembrane region" description="Helical" evidence="1">
    <location>
        <begin position="307"/>
        <end position="332"/>
    </location>
</feature>
<accession>A0A922S4I1</accession>
<protein>
    <recommendedName>
        <fullName evidence="5">Egg protein CP391S-like protein</fullName>
    </recommendedName>
</protein>
<keyword evidence="1" id="KW-0472">Membrane</keyword>